<organism evidence="1 2">
    <name type="scientific">Malus domestica</name>
    <name type="common">Apple</name>
    <name type="synonym">Pyrus malus</name>
    <dbReference type="NCBI Taxonomy" id="3750"/>
    <lineage>
        <taxon>Eukaryota</taxon>
        <taxon>Viridiplantae</taxon>
        <taxon>Streptophyta</taxon>
        <taxon>Embryophyta</taxon>
        <taxon>Tracheophyta</taxon>
        <taxon>Spermatophyta</taxon>
        <taxon>Magnoliopsida</taxon>
        <taxon>eudicotyledons</taxon>
        <taxon>Gunneridae</taxon>
        <taxon>Pentapetalae</taxon>
        <taxon>rosids</taxon>
        <taxon>fabids</taxon>
        <taxon>Rosales</taxon>
        <taxon>Rosaceae</taxon>
        <taxon>Amygdaloideae</taxon>
        <taxon>Maleae</taxon>
        <taxon>Malus</taxon>
    </lineage>
</organism>
<keyword evidence="2" id="KW-1185">Reference proteome</keyword>
<dbReference type="AlphaFoldDB" id="A0A498K0L5"/>
<accession>A0A498K0L5</accession>
<evidence type="ECO:0000313" key="1">
    <source>
        <dbReference type="EMBL" id="RXH99833.1"/>
    </source>
</evidence>
<protein>
    <submittedName>
        <fullName evidence="1">Uncharacterized protein</fullName>
    </submittedName>
</protein>
<gene>
    <name evidence="1" type="ORF">DVH24_021635</name>
</gene>
<sequence>MRSTDCLILCCRFPVSHIHTESDISHLLPNTLDLNHPDSPTCRVYLSFDADWLQLAVDQPFGMDIRVVTRMDPPAIGKLPRRQSVLDVHITAERGPLTG</sequence>
<dbReference type="Proteomes" id="UP000290289">
    <property type="component" value="Chromosome 5"/>
</dbReference>
<comment type="caution">
    <text evidence="1">The sequence shown here is derived from an EMBL/GenBank/DDBJ whole genome shotgun (WGS) entry which is preliminary data.</text>
</comment>
<name>A0A498K0L5_MALDO</name>
<reference evidence="1 2" key="1">
    <citation type="submission" date="2018-10" db="EMBL/GenBank/DDBJ databases">
        <title>A high-quality apple genome assembly.</title>
        <authorList>
            <person name="Hu J."/>
        </authorList>
    </citation>
    <scope>NUCLEOTIDE SEQUENCE [LARGE SCALE GENOMIC DNA]</scope>
    <source>
        <strain evidence="2">cv. HFTH1</strain>
        <tissue evidence="1">Young leaf</tissue>
    </source>
</reference>
<dbReference type="EMBL" id="RDQH01000331">
    <property type="protein sequence ID" value="RXH99833.1"/>
    <property type="molecule type" value="Genomic_DNA"/>
</dbReference>
<evidence type="ECO:0000313" key="2">
    <source>
        <dbReference type="Proteomes" id="UP000290289"/>
    </source>
</evidence>
<proteinExistence type="predicted"/>